<dbReference type="PROSITE" id="PS50888">
    <property type="entry name" value="BHLH"/>
    <property type="match status" value="1"/>
</dbReference>
<dbReference type="GO" id="GO:0005634">
    <property type="term" value="C:nucleus"/>
    <property type="evidence" value="ECO:0007669"/>
    <property type="project" value="UniProtKB-SubCell"/>
</dbReference>
<keyword evidence="9" id="KW-1185">Reference proteome</keyword>
<dbReference type="InterPro" id="IPR031066">
    <property type="entry name" value="bHLH_ALC-like_plant"/>
</dbReference>
<evidence type="ECO:0000256" key="3">
    <source>
        <dbReference type="ARBA" id="ARBA00023125"/>
    </source>
</evidence>
<dbReference type="SMART" id="SM00353">
    <property type="entry name" value="HLH"/>
    <property type="match status" value="1"/>
</dbReference>
<evidence type="ECO:0000313" key="9">
    <source>
        <dbReference type="Proteomes" id="UP001152523"/>
    </source>
</evidence>
<dbReference type="GO" id="GO:0046983">
    <property type="term" value="F:protein dimerization activity"/>
    <property type="evidence" value="ECO:0007669"/>
    <property type="project" value="InterPro"/>
</dbReference>
<gene>
    <name evidence="8" type="ORF">CEPIT_LOCUS19410</name>
</gene>
<organism evidence="8 9">
    <name type="scientific">Cuscuta epithymum</name>
    <dbReference type="NCBI Taxonomy" id="186058"/>
    <lineage>
        <taxon>Eukaryota</taxon>
        <taxon>Viridiplantae</taxon>
        <taxon>Streptophyta</taxon>
        <taxon>Embryophyta</taxon>
        <taxon>Tracheophyta</taxon>
        <taxon>Spermatophyta</taxon>
        <taxon>Magnoliopsida</taxon>
        <taxon>eudicotyledons</taxon>
        <taxon>Gunneridae</taxon>
        <taxon>Pentapetalae</taxon>
        <taxon>asterids</taxon>
        <taxon>lamiids</taxon>
        <taxon>Solanales</taxon>
        <taxon>Convolvulaceae</taxon>
        <taxon>Cuscuteae</taxon>
        <taxon>Cuscuta</taxon>
        <taxon>Cuscuta subgen. Cuscuta</taxon>
    </lineage>
</organism>
<dbReference type="Proteomes" id="UP001152523">
    <property type="component" value="Unassembled WGS sequence"/>
</dbReference>
<keyword evidence="5" id="KW-0539">Nucleus</keyword>
<dbReference type="InterPro" id="IPR011598">
    <property type="entry name" value="bHLH_dom"/>
</dbReference>
<comment type="caution">
    <text evidence="8">The sequence shown here is derived from an EMBL/GenBank/DDBJ whole genome shotgun (WGS) entry which is preliminary data.</text>
</comment>
<evidence type="ECO:0000256" key="2">
    <source>
        <dbReference type="ARBA" id="ARBA00023015"/>
    </source>
</evidence>
<keyword evidence="4" id="KW-0804">Transcription</keyword>
<dbReference type="GO" id="GO:0003677">
    <property type="term" value="F:DNA binding"/>
    <property type="evidence" value="ECO:0007669"/>
    <property type="project" value="UniProtKB-KW"/>
</dbReference>
<name>A0AAV0DWK6_9ASTE</name>
<protein>
    <recommendedName>
        <fullName evidence="7">BHLH domain-containing protein</fullName>
    </recommendedName>
</protein>
<feature type="compositionally biased region" description="Basic and acidic residues" evidence="6">
    <location>
        <begin position="128"/>
        <end position="142"/>
    </location>
</feature>
<evidence type="ECO:0000256" key="5">
    <source>
        <dbReference type="ARBA" id="ARBA00023242"/>
    </source>
</evidence>
<dbReference type="AlphaFoldDB" id="A0AAV0DWK6"/>
<dbReference type="InterPro" id="IPR047265">
    <property type="entry name" value="PIF1-like_bHLH"/>
</dbReference>
<evidence type="ECO:0000256" key="6">
    <source>
        <dbReference type="SAM" id="MobiDB-lite"/>
    </source>
</evidence>
<evidence type="ECO:0000259" key="7">
    <source>
        <dbReference type="PROSITE" id="PS50888"/>
    </source>
</evidence>
<evidence type="ECO:0000256" key="1">
    <source>
        <dbReference type="ARBA" id="ARBA00004123"/>
    </source>
</evidence>
<dbReference type="PANTHER" id="PTHR45855:SF6">
    <property type="entry name" value="TRANSCRIPTION FACTOR ALC"/>
    <property type="match status" value="1"/>
</dbReference>
<feature type="domain" description="BHLH" evidence="7">
    <location>
        <begin position="128"/>
        <end position="177"/>
    </location>
</feature>
<accession>A0AAV0DWK6</accession>
<proteinExistence type="predicted"/>
<comment type="subcellular location">
    <subcellularLocation>
        <location evidence="1">Nucleus</location>
    </subcellularLocation>
</comment>
<keyword evidence="3" id="KW-0238">DNA-binding</keyword>
<dbReference type="SUPFAM" id="SSF47459">
    <property type="entry name" value="HLH, helix-loop-helix DNA-binding domain"/>
    <property type="match status" value="1"/>
</dbReference>
<evidence type="ECO:0000256" key="4">
    <source>
        <dbReference type="ARBA" id="ARBA00023163"/>
    </source>
</evidence>
<dbReference type="PANTHER" id="PTHR45855">
    <property type="entry name" value="TRANSCRIPTION FACTOR PIF1-RELATED"/>
    <property type="match status" value="1"/>
</dbReference>
<dbReference type="InterPro" id="IPR036638">
    <property type="entry name" value="HLH_DNA-bd_sf"/>
</dbReference>
<keyword evidence="2" id="KW-0805">Transcription regulation</keyword>
<dbReference type="CDD" id="cd11445">
    <property type="entry name" value="bHLH_AtPIF_like"/>
    <property type="match status" value="1"/>
</dbReference>
<dbReference type="EMBL" id="CAMAPF010000180">
    <property type="protein sequence ID" value="CAH9111124.1"/>
    <property type="molecule type" value="Genomic_DNA"/>
</dbReference>
<reference evidence="8" key="1">
    <citation type="submission" date="2022-07" db="EMBL/GenBank/DDBJ databases">
        <authorList>
            <person name="Macas J."/>
            <person name="Novak P."/>
            <person name="Neumann P."/>
        </authorList>
    </citation>
    <scope>NUCLEOTIDE SEQUENCE</scope>
</reference>
<dbReference type="FunFam" id="4.10.280.10:FF:000004">
    <property type="entry name" value="Basic helix-loop-helix transcription factor"/>
    <property type="match status" value="1"/>
</dbReference>
<evidence type="ECO:0000313" key="8">
    <source>
        <dbReference type="EMBL" id="CAH9111124.1"/>
    </source>
</evidence>
<dbReference type="Gene3D" id="4.10.280.10">
    <property type="entry name" value="Helix-loop-helix DNA-binding domain"/>
    <property type="match status" value="1"/>
</dbReference>
<sequence length="309" mass="33914">MADRYAKGHPSLEHDDMPSFLQNLIHGSSGSAADGVDSFGLLPRPGTDAADLMGQIGDGASPQQLDSSPCLNFSDPSVLYRTQVNEIAANAFSPAGSSRRAEFYENKGRENSDAPGNRIQSRSSKRCRSLEDHNLSEKRRRSRINEKLKSLQTLIPNANRTDKASMLEEAIEYLKQLQLQVQVLTMRNGLSLYPGYFEESLQSGQFPQAGLEYDKGNAGVFSGHQEMLEQTNNHASIQNSTGQYTMPLMKNSITNLENPVVVETSIHDHHGLLTQLASTKDLCRDDGTLSRLHLDTNFCGNISSPGISS</sequence>
<dbReference type="Pfam" id="PF00010">
    <property type="entry name" value="HLH"/>
    <property type="match status" value="1"/>
</dbReference>
<feature type="region of interest" description="Disordered" evidence="6">
    <location>
        <begin position="105"/>
        <end position="142"/>
    </location>
</feature>